<gene>
    <name evidence="1" type="ORF">ONZ43_g4801</name>
</gene>
<sequence length="281" mass="31120">MSDRRRSQSPRGNRHESYRLRSPSPHRRYGPGPDLVLPRRWAADVPDVRFMLVQNVAPEFVTWAQAAFIHQGLRCDVMTVDSQLDAHEIIQRQVLDGVYAIVELDFRAEKLGKFRLQVFNRSGGYGNVRFDQYQDLEPGIAAQLVNRAKFAPPTPLASSNGLYPPTQHYAPPSQGYYMPPPQANQQHVTPATHGNGAVTLDPVAVHKIIASLNGQQGRPPVDVSSLLATLGNTPQEMGGPSPQHSTNYGQLLPTMGQGAHHGSNQAQHVEDIMAQLSRYRQ</sequence>
<accession>A0ACC2II37</accession>
<name>A0ACC2II37_9PEZI</name>
<comment type="caution">
    <text evidence="1">The sequence shown here is derived from an EMBL/GenBank/DDBJ whole genome shotgun (WGS) entry which is preliminary data.</text>
</comment>
<evidence type="ECO:0000313" key="2">
    <source>
        <dbReference type="Proteomes" id="UP001153334"/>
    </source>
</evidence>
<keyword evidence="2" id="KW-1185">Reference proteome</keyword>
<reference evidence="1" key="1">
    <citation type="submission" date="2022-11" db="EMBL/GenBank/DDBJ databases">
        <title>Genome Sequence of Nemania bipapillata.</title>
        <authorList>
            <person name="Buettner E."/>
        </authorList>
    </citation>
    <scope>NUCLEOTIDE SEQUENCE</scope>
    <source>
        <strain evidence="1">CP14</strain>
    </source>
</reference>
<dbReference type="EMBL" id="JAPESX010001366">
    <property type="protein sequence ID" value="KAJ8114860.1"/>
    <property type="molecule type" value="Genomic_DNA"/>
</dbReference>
<dbReference type="Proteomes" id="UP001153334">
    <property type="component" value="Unassembled WGS sequence"/>
</dbReference>
<evidence type="ECO:0000313" key="1">
    <source>
        <dbReference type="EMBL" id="KAJ8114860.1"/>
    </source>
</evidence>
<proteinExistence type="predicted"/>
<organism evidence="1 2">
    <name type="scientific">Nemania bipapillata</name>
    <dbReference type="NCBI Taxonomy" id="110536"/>
    <lineage>
        <taxon>Eukaryota</taxon>
        <taxon>Fungi</taxon>
        <taxon>Dikarya</taxon>
        <taxon>Ascomycota</taxon>
        <taxon>Pezizomycotina</taxon>
        <taxon>Sordariomycetes</taxon>
        <taxon>Xylariomycetidae</taxon>
        <taxon>Xylariales</taxon>
        <taxon>Xylariaceae</taxon>
        <taxon>Nemania</taxon>
    </lineage>
</organism>
<protein>
    <submittedName>
        <fullName evidence="1">Uncharacterized protein</fullName>
    </submittedName>
</protein>